<keyword evidence="4" id="KW-1185">Reference proteome</keyword>
<keyword evidence="1" id="KW-0732">Signal</keyword>
<dbReference type="SUPFAM" id="SSF51126">
    <property type="entry name" value="Pectin lyase-like"/>
    <property type="match status" value="1"/>
</dbReference>
<dbReference type="GO" id="GO:0030246">
    <property type="term" value="F:carbohydrate binding"/>
    <property type="evidence" value="ECO:0007669"/>
    <property type="project" value="InterPro"/>
</dbReference>
<dbReference type="PROSITE" id="PS51175">
    <property type="entry name" value="CBM6"/>
    <property type="match status" value="4"/>
</dbReference>
<evidence type="ECO:0000259" key="2">
    <source>
        <dbReference type="PROSITE" id="PS51175"/>
    </source>
</evidence>
<proteinExistence type="predicted"/>
<dbReference type="SMART" id="SM00606">
    <property type="entry name" value="CBD_IV"/>
    <property type="match status" value="4"/>
</dbReference>
<feature type="domain" description="CBM6" evidence="2">
    <location>
        <begin position="273"/>
        <end position="407"/>
    </location>
</feature>
<sequence>MFRKRMISQAVIFLMLISFLVGFMPSPVFADFAPKVVEAESFAKQNGIQIIGGNSIGYTDSNDWMRYDNVDLTGFTDLTIYANILKTNAKLDFLIDSVENGTSISGGTLIGSLAGVATADPNNSVTFASRTIQLNQLVSGSHRLYVRFGDTSNGITNGLANVDKFQFTRPSVSSNADLKQLTLSSGDLSPAFQSSVTSYSLIVYGNTTQVTLTPQVMDTGFATLAINGVNQTDNTPYPLDVSQPGSFTITVTAENGTTKTYTFAIQKQSLVPKVIQAEAFNSQYGTQTIASNTGVGYTDLNDWLRYDNVDLTGYTDVTLYANVLKTNAKIDFIIDAVENGTSISGGTLIGSLSGVTTADPNVADPYASRVIHLSQLVTGTHRLYVKFGSTSGSNLNGIANVDKYTFTRPQISANADLKQVTLSTGDLSPSFQSGITSYELSVYGNTSQVTITPQVMDTGFATLKINGVSTADNTPYLLNVNQTNSLSVTVTAESGAVKTYSFVVTRASFAPTTLEAEAYVSQNGIQTVNGSYVGYADSNDWIRYNNVDLTNYTDIDLYANIIKTNTRVDFLIDATESGTTLSGGTLIARLNGVAVADPNVGTSFALHTIRLNQGVSGTHTLYVRFGDVNNGSAFGLANVDKYKFKTISYVISDLQNIQLGSGATLSPAFSKDVYAYTAATAGLTEVDLTATLPFPDSATLKINGTTQVSGTARSISLIRGNNLVTIETLASDSTTKTYTVNIQNTGKVLRLEGESFQATGGASASTSGANQSGVVADLVNGAIGGTNNNDWARFDNVNLSPGFTDLTFRYATPSTGVSIEVWLDSTVESYGGVRTGVVGGTKLTTLTINGTETTTNYTTYKTKTLQLDPFTSGTHTLYLIFKGADFGVANVDWIEFNRNAYTNADLSNIVLDEKSVLRPAFDSNVTTYQLDIFNDAASFDLKPIVKDPLAASLSINGQTWTSGTVKTFDASTTNSVVFAIAGQEGGSKTYTLNINRRPLLMDVYVSPTGDDSQNGSIGSPFRTLAKAVQEVAPGRGATIHLTAGVFDVAAINLPQQTNLVGAGVDQTIIKASLIKAVTSYKQGDVTKYAIQGRNLHDASISGFTLDGLIGSTDYAHGGIFINTVSNFQIHDVKVQNFSYNGIWLENSVNSSIYNAEVYDTAFGNTAAVLGNLMFGNMTDGSIHDVKIRETRGTYGLKAARSDTFNEGGTQFIPDSLLTYLTRVKLYNLDIDLRQKGLWSVGQPNIDLEMPGAVTEDVEIYNSRFADSVSLISTQHKASKSIRVHHNQFIAEPAGANGYTYAIEVSMEKLEIDHNYFSNGYYPIASFAGKETGLYLHENIFDGIDGIRFIGYANGLENTTISNNVFRLTNSLQTSKVIFMYLGNNVSDNVTIEKNLFINDSPKAPESFVELGVKNGVVVASTGTNFIVKSNLFDNWTPYGTNAVSADPKLSYSDFRLAPDSPAYALGFHDINTESFGLPKDFFYAQPTQPIDRVYVSKTGEELVAPTLSGNTETTIALTINARTSGGTYKSIASNAVSYTAQDLTGNGVVSVNSQGVVTLLAQGLAKVTATYVDPISGTKTSSLYIQVTDLIAPTATVTYSTTEPTNQDVTATITPSEPVTITNNGGSNTYTFTENASFTFEFVDAAGNTGTVEATVANIGRIAPTATVAYSTTDPTNQDVTATITASQPITVTNNGGLTSHTFTDNGSFTFEFVDAAGNTGTAVATVANIDKVVPTATIAYSNTSPTNQSVTATITPSESVTLTNNGGSTSFVFSDNGSFTFVFVDAAGNTGTAIATVVNIDKVTPMATVVYSTTDPTNQDVTATITPTETVTITNNGGLASYVFTDNGSFTFTFVDAAGNAGTVVATVANIDKVPLTATVAYSTTSPTNQNVIATITPNKPVKVTNNGGSTSHTFTDNGSFTFTFVDAAGNTGSAVATVANIDKVAPVLTVILDPSVINQKNHKMVTVHASITANDSGTGIASVVLSSITSNEPDNGTDDGDTANDIQNAALNTNDTIFSLRAERSGSGNGRIYTIVYIATDYAGNSTTVTKTVTVPL</sequence>
<dbReference type="InterPro" id="IPR008979">
    <property type="entry name" value="Galactose-bd-like_sf"/>
</dbReference>
<dbReference type="RefSeq" id="WP_314802130.1">
    <property type="nucleotide sequence ID" value="NZ_CP130319.1"/>
</dbReference>
<protein>
    <submittedName>
        <fullName evidence="3">Carbohydrate-binding protein</fullName>
    </submittedName>
</protein>
<dbReference type="Pfam" id="PF03422">
    <property type="entry name" value="CBM_6"/>
    <property type="match status" value="4"/>
</dbReference>
<feature type="domain" description="CBM6" evidence="2">
    <location>
        <begin position="35"/>
        <end position="168"/>
    </location>
</feature>
<evidence type="ECO:0000313" key="3">
    <source>
        <dbReference type="EMBL" id="WNR45408.1"/>
    </source>
</evidence>
<dbReference type="EMBL" id="CP130319">
    <property type="protein sequence ID" value="WNR45408.1"/>
    <property type="molecule type" value="Genomic_DNA"/>
</dbReference>
<dbReference type="InterPro" id="IPR005084">
    <property type="entry name" value="CBM6"/>
</dbReference>
<dbReference type="InterPro" id="IPR011050">
    <property type="entry name" value="Pectin_lyase_fold/virulence"/>
</dbReference>
<dbReference type="Gene3D" id="2.60.120.260">
    <property type="entry name" value="Galactose-binding domain-like"/>
    <property type="match status" value="4"/>
</dbReference>
<dbReference type="KEGG" id="proo:MJB10_04540"/>
<accession>A0AA96RJI0</accession>
<dbReference type="Pfam" id="PF12733">
    <property type="entry name" value="Cadherin-like"/>
    <property type="match status" value="4"/>
</dbReference>
<dbReference type="Proteomes" id="UP001304650">
    <property type="component" value="Chromosome"/>
</dbReference>
<dbReference type="CDD" id="cd04084">
    <property type="entry name" value="CBM6_xylanase-like"/>
    <property type="match status" value="4"/>
</dbReference>
<dbReference type="InterPro" id="IPR025883">
    <property type="entry name" value="Cadherin-like_domain"/>
</dbReference>
<dbReference type="InterPro" id="IPR006584">
    <property type="entry name" value="Cellulose-bd_IV"/>
</dbReference>
<dbReference type="SUPFAM" id="SSF49785">
    <property type="entry name" value="Galactose-binding domain-like"/>
    <property type="match status" value="4"/>
</dbReference>
<evidence type="ECO:0000313" key="4">
    <source>
        <dbReference type="Proteomes" id="UP001304650"/>
    </source>
</evidence>
<evidence type="ECO:0000256" key="1">
    <source>
        <dbReference type="ARBA" id="ARBA00022729"/>
    </source>
</evidence>
<organism evidence="3 4">
    <name type="scientific">Paenibacillus roseopurpureus</name>
    <dbReference type="NCBI Taxonomy" id="2918901"/>
    <lineage>
        <taxon>Bacteria</taxon>
        <taxon>Bacillati</taxon>
        <taxon>Bacillota</taxon>
        <taxon>Bacilli</taxon>
        <taxon>Bacillales</taxon>
        <taxon>Paenibacillaceae</taxon>
        <taxon>Paenibacillus</taxon>
    </lineage>
</organism>
<feature type="domain" description="CBM6" evidence="2">
    <location>
        <begin position="512"/>
        <end position="645"/>
    </location>
</feature>
<name>A0AA96RJI0_9BACL</name>
<gene>
    <name evidence="3" type="ORF">MJB10_04540</name>
</gene>
<feature type="domain" description="CBM6" evidence="2">
    <location>
        <begin position="749"/>
        <end position="897"/>
    </location>
</feature>
<reference evidence="3" key="1">
    <citation type="submission" date="2022-02" db="EMBL/GenBank/DDBJ databases">
        <title>Paenibacillus sp. MBLB1832 Whole Genome Shotgun Sequencing.</title>
        <authorList>
            <person name="Hwang C.Y."/>
            <person name="Cho E.-S."/>
            <person name="Seo M.-J."/>
        </authorList>
    </citation>
    <scope>NUCLEOTIDE SEQUENCE</scope>
    <source>
        <strain evidence="3">MBLB1832</strain>
    </source>
</reference>